<dbReference type="STRING" id="1867952.MTBPR1_80024"/>
<dbReference type="CDD" id="cd00082">
    <property type="entry name" value="HisKA"/>
    <property type="match status" value="1"/>
</dbReference>
<dbReference type="InterPro" id="IPR004358">
    <property type="entry name" value="Sig_transdc_His_kin-like_C"/>
</dbReference>
<proteinExistence type="predicted"/>
<dbReference type="SMART" id="SM00387">
    <property type="entry name" value="HATPase_c"/>
    <property type="match status" value="1"/>
</dbReference>
<dbReference type="Pfam" id="PF00512">
    <property type="entry name" value="HisKA"/>
    <property type="match status" value="1"/>
</dbReference>
<dbReference type="CDD" id="cd00130">
    <property type="entry name" value="PAS"/>
    <property type="match status" value="1"/>
</dbReference>
<dbReference type="RefSeq" id="WP_069189982.1">
    <property type="nucleotide sequence ID" value="NZ_FLYE01000047.1"/>
</dbReference>
<evidence type="ECO:0000256" key="5">
    <source>
        <dbReference type="ARBA" id="ARBA00022777"/>
    </source>
</evidence>
<evidence type="ECO:0000259" key="9">
    <source>
        <dbReference type="PROSITE" id="PS50109"/>
    </source>
</evidence>
<dbReference type="NCBIfam" id="NF041832">
    <property type="entry name" value="near_NosP_CTERM"/>
    <property type="match status" value="1"/>
</dbReference>
<dbReference type="SUPFAM" id="SSF55874">
    <property type="entry name" value="ATPase domain of HSP90 chaperone/DNA topoisomerase II/histidine kinase"/>
    <property type="match status" value="1"/>
</dbReference>
<evidence type="ECO:0000313" key="13">
    <source>
        <dbReference type="Proteomes" id="UP000231658"/>
    </source>
</evidence>
<dbReference type="CDD" id="cd00156">
    <property type="entry name" value="REC"/>
    <property type="match status" value="1"/>
</dbReference>
<evidence type="ECO:0000256" key="7">
    <source>
        <dbReference type="PROSITE-ProRule" id="PRU00169"/>
    </source>
</evidence>
<keyword evidence="6" id="KW-0902">Two-component regulatory system</keyword>
<dbReference type="PROSITE" id="PS50109">
    <property type="entry name" value="HIS_KIN"/>
    <property type="match status" value="1"/>
</dbReference>
<feature type="coiled-coil region" evidence="8">
    <location>
        <begin position="176"/>
        <end position="210"/>
    </location>
</feature>
<keyword evidence="4 12" id="KW-0808">Transferase</keyword>
<dbReference type="AlphaFoldDB" id="A0A1C3RKX0"/>
<evidence type="ECO:0000256" key="3">
    <source>
        <dbReference type="ARBA" id="ARBA00022553"/>
    </source>
</evidence>
<dbReference type="InterPro" id="IPR005467">
    <property type="entry name" value="His_kinase_dom"/>
</dbReference>
<dbReference type="OrthoDB" id="9764438at2"/>
<keyword evidence="3 7" id="KW-0597">Phosphoprotein</keyword>
<organism evidence="12 13">
    <name type="scientific">Candidatus Terasakiella magnetica</name>
    <dbReference type="NCBI Taxonomy" id="1867952"/>
    <lineage>
        <taxon>Bacteria</taxon>
        <taxon>Pseudomonadati</taxon>
        <taxon>Pseudomonadota</taxon>
        <taxon>Alphaproteobacteria</taxon>
        <taxon>Rhodospirillales</taxon>
        <taxon>Terasakiellaceae</taxon>
        <taxon>Terasakiella</taxon>
    </lineage>
</organism>
<dbReference type="InterPro" id="IPR000700">
    <property type="entry name" value="PAS-assoc_C"/>
</dbReference>
<dbReference type="NCBIfam" id="TIGR00229">
    <property type="entry name" value="sensory_box"/>
    <property type="match status" value="1"/>
</dbReference>
<dbReference type="InterPro" id="IPR003661">
    <property type="entry name" value="HisK_dim/P_dom"/>
</dbReference>
<comment type="catalytic activity">
    <reaction evidence="1">
        <text>ATP + protein L-histidine = ADP + protein N-phospho-L-histidine.</text>
        <dbReference type="EC" id="2.7.13.3"/>
    </reaction>
</comment>
<dbReference type="PANTHER" id="PTHR43711">
    <property type="entry name" value="TWO-COMPONENT HISTIDINE KINASE"/>
    <property type="match status" value="1"/>
</dbReference>
<accession>A0A1C3RKX0</accession>
<dbReference type="SMART" id="SM00086">
    <property type="entry name" value="PAC"/>
    <property type="match status" value="1"/>
</dbReference>
<gene>
    <name evidence="12" type="ORF">MTBPR1_80024</name>
</gene>
<dbReference type="Gene3D" id="3.40.50.2300">
    <property type="match status" value="1"/>
</dbReference>
<dbReference type="PANTHER" id="PTHR43711:SF1">
    <property type="entry name" value="HISTIDINE KINASE 1"/>
    <property type="match status" value="1"/>
</dbReference>
<dbReference type="Pfam" id="PF08447">
    <property type="entry name" value="PAS_3"/>
    <property type="match status" value="1"/>
</dbReference>
<feature type="domain" description="PAC" evidence="11">
    <location>
        <begin position="101"/>
        <end position="153"/>
    </location>
</feature>
<evidence type="ECO:0000256" key="6">
    <source>
        <dbReference type="ARBA" id="ARBA00023012"/>
    </source>
</evidence>
<dbReference type="InterPro" id="IPR036890">
    <property type="entry name" value="HATPase_C_sf"/>
</dbReference>
<evidence type="ECO:0000259" key="10">
    <source>
        <dbReference type="PROSITE" id="PS50110"/>
    </source>
</evidence>
<dbReference type="CDD" id="cd00075">
    <property type="entry name" value="HATPase"/>
    <property type="match status" value="1"/>
</dbReference>
<feature type="modified residue" description="4-aspartylphosphate" evidence="7">
    <location>
        <position position="498"/>
    </location>
</feature>
<feature type="domain" description="Response regulatory" evidence="10">
    <location>
        <begin position="447"/>
        <end position="564"/>
    </location>
</feature>
<name>A0A1C3RKX0_9PROT</name>
<evidence type="ECO:0000256" key="2">
    <source>
        <dbReference type="ARBA" id="ARBA00012438"/>
    </source>
</evidence>
<dbReference type="InterPro" id="IPR050736">
    <property type="entry name" value="Sensor_HK_Regulatory"/>
</dbReference>
<dbReference type="InterPro" id="IPR000014">
    <property type="entry name" value="PAS"/>
</dbReference>
<keyword evidence="13" id="KW-1185">Reference proteome</keyword>
<dbReference type="PRINTS" id="PR00344">
    <property type="entry name" value="BCTRLSENSOR"/>
</dbReference>
<dbReference type="SUPFAM" id="SSF52172">
    <property type="entry name" value="CheY-like"/>
    <property type="match status" value="1"/>
</dbReference>
<evidence type="ECO:0000313" key="12">
    <source>
        <dbReference type="EMBL" id="SCA57970.1"/>
    </source>
</evidence>
<dbReference type="InterPro" id="IPR035965">
    <property type="entry name" value="PAS-like_dom_sf"/>
</dbReference>
<dbReference type="Proteomes" id="UP000231658">
    <property type="component" value="Unassembled WGS sequence"/>
</dbReference>
<dbReference type="Gene3D" id="3.30.565.10">
    <property type="entry name" value="Histidine kinase-like ATPase, C-terminal domain"/>
    <property type="match status" value="1"/>
</dbReference>
<evidence type="ECO:0000256" key="8">
    <source>
        <dbReference type="SAM" id="Coils"/>
    </source>
</evidence>
<dbReference type="InterPro" id="IPR036097">
    <property type="entry name" value="HisK_dim/P_sf"/>
</dbReference>
<dbReference type="InterPro" id="IPR013655">
    <property type="entry name" value="PAS_fold_3"/>
</dbReference>
<keyword evidence="5 12" id="KW-0418">Kinase</keyword>
<dbReference type="EMBL" id="FLYE01000047">
    <property type="protein sequence ID" value="SCA57970.1"/>
    <property type="molecule type" value="Genomic_DNA"/>
</dbReference>
<dbReference type="InterPro" id="IPR011006">
    <property type="entry name" value="CheY-like_superfamily"/>
</dbReference>
<protein>
    <recommendedName>
        <fullName evidence="2">histidine kinase</fullName>
        <ecNumber evidence="2">2.7.13.3</ecNumber>
    </recommendedName>
</protein>
<feature type="domain" description="Histidine kinase" evidence="9">
    <location>
        <begin position="210"/>
        <end position="423"/>
    </location>
</feature>
<dbReference type="PROSITE" id="PS50110">
    <property type="entry name" value="RESPONSE_REGULATORY"/>
    <property type="match status" value="1"/>
</dbReference>
<dbReference type="SMART" id="SM00388">
    <property type="entry name" value="HisKA"/>
    <property type="match status" value="1"/>
</dbReference>
<dbReference type="Gene3D" id="1.10.287.130">
    <property type="match status" value="1"/>
</dbReference>
<keyword evidence="8" id="KW-0175">Coiled coil</keyword>
<dbReference type="SUPFAM" id="SSF55785">
    <property type="entry name" value="PYP-like sensor domain (PAS domain)"/>
    <property type="match status" value="1"/>
</dbReference>
<dbReference type="Pfam" id="PF02518">
    <property type="entry name" value="HATPase_c"/>
    <property type="match status" value="1"/>
</dbReference>
<dbReference type="EC" id="2.7.13.3" evidence="2"/>
<dbReference type="GO" id="GO:0000155">
    <property type="term" value="F:phosphorelay sensor kinase activity"/>
    <property type="evidence" value="ECO:0007669"/>
    <property type="project" value="InterPro"/>
</dbReference>
<dbReference type="Pfam" id="PF00072">
    <property type="entry name" value="Response_reg"/>
    <property type="match status" value="1"/>
</dbReference>
<sequence length="567" mass="63754">MSDALKKLQEENAALKEHIATFQKRDELYTLAMEVPNEGLWDWNPITKELLISSRLMETLGHTSKTKFTTTNEWLDWVHPDDVAGYEAKVSEHLKGLSDYFEWEYRVKDTNGKYHWVLARGKALRDEKGLAYRMVGSVGDITQRRQAEDELKRSHELLEERVAERTSELVRVNRILNEEIKERKVIEKELKAAKEEAENANISKNKYLAAASHDLLQPMNAARILITTLQERILKPENQSLVTRIHYALESAEDLLIDLLDIAKLDAHAMSVDVQNCPANRVMYLLEKEIQSVAKKASVELVVVECSLGFTSDVRLLGRILRNFLNNAIRHASGGKVLLGCRRVGKNIRFEVWDNGCGIPKDKLKIIFEEFKQLKPSGSHNEQGVGLGLAIVERISVMLDHKVDVRSQVGKGSVFSVEVPACEINKEIQLSYQPSSTEVVQDLAGKEFLIVDNESSITHSMSVLLQEWGAVPYCALSLRAAVTEVDSNRISPVAILADYHLNEDETGLEVIDAVHRLLGKNIPAAIITADRSQELLTKCKSKGISVLNKPIKPAKLRALLSFLTRDA</sequence>
<dbReference type="InterPro" id="IPR003594">
    <property type="entry name" value="HATPase_dom"/>
</dbReference>
<dbReference type="Gene3D" id="3.30.450.20">
    <property type="entry name" value="PAS domain"/>
    <property type="match status" value="1"/>
</dbReference>
<dbReference type="SMART" id="SM00448">
    <property type="entry name" value="REC"/>
    <property type="match status" value="1"/>
</dbReference>
<dbReference type="FunFam" id="3.30.565.10:FF:000049">
    <property type="entry name" value="Two-component sensor histidine kinase"/>
    <property type="match status" value="1"/>
</dbReference>
<reference evidence="12 13" key="1">
    <citation type="submission" date="2016-07" db="EMBL/GenBank/DDBJ databases">
        <authorList>
            <person name="Lefevre C.T."/>
        </authorList>
    </citation>
    <scope>NUCLEOTIDE SEQUENCE [LARGE SCALE GENOMIC DNA]</scope>
    <source>
        <strain evidence="12">PR1</strain>
    </source>
</reference>
<evidence type="ECO:0000256" key="4">
    <source>
        <dbReference type="ARBA" id="ARBA00022679"/>
    </source>
</evidence>
<dbReference type="InterPro" id="IPR001610">
    <property type="entry name" value="PAC"/>
</dbReference>
<dbReference type="SUPFAM" id="SSF47384">
    <property type="entry name" value="Homodimeric domain of signal transducing histidine kinase"/>
    <property type="match status" value="1"/>
</dbReference>
<dbReference type="InterPro" id="IPR001789">
    <property type="entry name" value="Sig_transdc_resp-reg_receiver"/>
</dbReference>
<dbReference type="PROSITE" id="PS50113">
    <property type="entry name" value="PAC"/>
    <property type="match status" value="1"/>
</dbReference>
<evidence type="ECO:0000256" key="1">
    <source>
        <dbReference type="ARBA" id="ARBA00000085"/>
    </source>
</evidence>
<evidence type="ECO:0000259" key="11">
    <source>
        <dbReference type="PROSITE" id="PS50113"/>
    </source>
</evidence>